<evidence type="ECO:0008006" key="6">
    <source>
        <dbReference type="Google" id="ProtNLM"/>
    </source>
</evidence>
<keyword evidence="2" id="KW-0808">Transferase</keyword>
<proteinExistence type="inferred from homology"/>
<dbReference type="AlphaFoldDB" id="A0A178IEG3"/>
<sequence>MRRGGALVRRMLGLQLAHWRELAYSFRYYATGRVARANHITRGIRYLGRRGTVLPHPVGIVIGENVALGRDCRIYQNVTIGAKTDAEAREGIYPSVGNRVTICANAVLIGGITVGDEAVIGAGAIVTRDVPARAVVAGNPARVLRLR</sequence>
<name>A0A178IEG3_9BACT</name>
<gene>
    <name evidence="4" type="ORF">AW736_23185</name>
</gene>
<dbReference type="Proteomes" id="UP000078486">
    <property type="component" value="Unassembled WGS sequence"/>
</dbReference>
<comment type="caution">
    <text evidence="4">The sequence shown here is derived from an EMBL/GenBank/DDBJ whole genome shotgun (WGS) entry which is preliminary data.</text>
</comment>
<evidence type="ECO:0000256" key="3">
    <source>
        <dbReference type="ARBA" id="ARBA00023315"/>
    </source>
</evidence>
<dbReference type="InterPro" id="IPR011004">
    <property type="entry name" value="Trimer_LpxA-like_sf"/>
</dbReference>
<dbReference type="EMBL" id="LRRQ01000171">
    <property type="protein sequence ID" value="OAM87469.1"/>
    <property type="molecule type" value="Genomic_DNA"/>
</dbReference>
<dbReference type="GO" id="GO:0016746">
    <property type="term" value="F:acyltransferase activity"/>
    <property type="evidence" value="ECO:0007669"/>
    <property type="project" value="UniProtKB-KW"/>
</dbReference>
<evidence type="ECO:0000313" key="4">
    <source>
        <dbReference type="EMBL" id="OAM87469.1"/>
    </source>
</evidence>
<dbReference type="PANTHER" id="PTHR42811">
    <property type="entry name" value="SERINE ACETYLTRANSFERASE"/>
    <property type="match status" value="1"/>
</dbReference>
<reference evidence="4 5" key="1">
    <citation type="submission" date="2016-01" db="EMBL/GenBank/DDBJ databases">
        <title>High potential of lignocellulose degradation of a new Verrucomicrobia species.</title>
        <authorList>
            <person name="Wang Y."/>
            <person name="Shi Y."/>
            <person name="Qiu Z."/>
            <person name="Liu S."/>
            <person name="Yang H."/>
        </authorList>
    </citation>
    <scope>NUCLEOTIDE SEQUENCE [LARGE SCALE GENOMIC DNA]</scope>
    <source>
        <strain evidence="4 5">TSB47</strain>
    </source>
</reference>
<dbReference type="InterPro" id="IPR001451">
    <property type="entry name" value="Hexapep"/>
</dbReference>
<dbReference type="Pfam" id="PF00132">
    <property type="entry name" value="Hexapep"/>
    <property type="match status" value="1"/>
</dbReference>
<keyword evidence="5" id="KW-1185">Reference proteome</keyword>
<accession>A0A178IEG3</accession>
<dbReference type="InterPro" id="IPR045304">
    <property type="entry name" value="LbH_SAT"/>
</dbReference>
<evidence type="ECO:0000256" key="2">
    <source>
        <dbReference type="ARBA" id="ARBA00022679"/>
    </source>
</evidence>
<dbReference type="STRING" id="1184151.AW736_23185"/>
<organism evidence="4 5">
    <name type="scientific">Termitidicoccus mucosus</name>
    <dbReference type="NCBI Taxonomy" id="1184151"/>
    <lineage>
        <taxon>Bacteria</taxon>
        <taxon>Pseudomonadati</taxon>
        <taxon>Verrucomicrobiota</taxon>
        <taxon>Opitutia</taxon>
        <taxon>Opitutales</taxon>
        <taxon>Opitutaceae</taxon>
        <taxon>Termitidicoccus</taxon>
    </lineage>
</organism>
<dbReference type="Gene3D" id="2.160.10.10">
    <property type="entry name" value="Hexapeptide repeat proteins"/>
    <property type="match status" value="1"/>
</dbReference>
<protein>
    <recommendedName>
        <fullName evidence="6">Serine acetyltransferase</fullName>
    </recommendedName>
</protein>
<evidence type="ECO:0000256" key="1">
    <source>
        <dbReference type="ARBA" id="ARBA00007274"/>
    </source>
</evidence>
<evidence type="ECO:0000313" key="5">
    <source>
        <dbReference type="Proteomes" id="UP000078486"/>
    </source>
</evidence>
<comment type="similarity">
    <text evidence="1">Belongs to the transferase hexapeptide repeat family.</text>
</comment>
<dbReference type="CDD" id="cd03354">
    <property type="entry name" value="LbH_SAT"/>
    <property type="match status" value="1"/>
</dbReference>
<dbReference type="SUPFAM" id="SSF51161">
    <property type="entry name" value="Trimeric LpxA-like enzymes"/>
    <property type="match status" value="1"/>
</dbReference>
<keyword evidence="3" id="KW-0012">Acyltransferase</keyword>